<keyword evidence="1" id="KW-0812">Transmembrane</keyword>
<name>A0AAV1T958_9STRA</name>
<keyword evidence="1" id="KW-0472">Membrane</keyword>
<dbReference type="InterPro" id="IPR000719">
    <property type="entry name" value="Prot_kinase_dom"/>
</dbReference>
<keyword evidence="2" id="KW-0732">Signal</keyword>
<keyword evidence="1" id="KW-1133">Transmembrane helix</keyword>
<sequence>METKCLVSRMLLLLVALEGVSFAVNFDDLTLSLRMVQLVHLGIESPKLELKTAVPAEVQYLLNQKELAWKDLGGTLQRLLLWDHGFIATDSYTAREVRVRCDLAMDDVTISRNEFERLHDCPPTVCSDLVCSGAVRRATVCADSQIEQVAKCAVLELKSEVAAASLAVETNVIWSEEGCNADVPIPTLRRHSVGTFAITMQTPVSEEACTHQLALVIPCTTVKSSANSSEWCKPRRSGVVAELLQDLVDMRQPNEVLHTVSTGILVGIYVAAAALAVVLCSLGLVCFRHTSSMRRKQLRAMLDDSEKSTCDPCTLTPRGMFFVNAGSNNGTSEPMSSELLDRESCFELRARRRTLNATASMEVDFSDVLGASEVLLQSQNDAIVHALRVPIIDVDGDCMLSRGPCNEVLVGTLVLRGVVLKRLRGSKRNNTRAVERLAREVCLAAKLKHPNIVNLVGIAWNSLQNLMAIWEYHHSGDLHRAMGSERKCRAWTWTQQKLQIAIGISRGLSFLHVQSPPIVHGAIEPRHILLNSATGDPVLCGLGSCAGRPFDATYEDEGSPAEEGSIWNDPDVFTERGFSQSSDMYSFGVLLVALDTGRPLIGVARADLLKLLTPRCPDFIQEMARDCLQSDPMRRPSARVALCRLEKDCNRGSIPSR</sequence>
<proteinExistence type="predicted"/>
<evidence type="ECO:0000259" key="3">
    <source>
        <dbReference type="PROSITE" id="PS50011"/>
    </source>
</evidence>
<dbReference type="PROSITE" id="PS50011">
    <property type="entry name" value="PROTEIN_KINASE_DOM"/>
    <property type="match status" value="1"/>
</dbReference>
<dbReference type="GO" id="GO:0004674">
    <property type="term" value="F:protein serine/threonine kinase activity"/>
    <property type="evidence" value="ECO:0007669"/>
    <property type="project" value="TreeGrafter"/>
</dbReference>
<protein>
    <recommendedName>
        <fullName evidence="3">Protein kinase domain-containing protein</fullName>
    </recommendedName>
</protein>
<reference evidence="4" key="1">
    <citation type="submission" date="2024-01" db="EMBL/GenBank/DDBJ databases">
        <authorList>
            <person name="Webb A."/>
        </authorList>
    </citation>
    <scope>NUCLEOTIDE SEQUENCE</scope>
    <source>
        <strain evidence="4">Pm1</strain>
    </source>
</reference>
<dbReference type="AlphaFoldDB" id="A0AAV1T958"/>
<dbReference type="Proteomes" id="UP001162060">
    <property type="component" value="Unassembled WGS sequence"/>
</dbReference>
<dbReference type="Gene3D" id="1.10.510.10">
    <property type="entry name" value="Transferase(Phosphotransferase) domain 1"/>
    <property type="match status" value="1"/>
</dbReference>
<evidence type="ECO:0000256" key="1">
    <source>
        <dbReference type="SAM" id="Phobius"/>
    </source>
</evidence>
<evidence type="ECO:0000313" key="4">
    <source>
        <dbReference type="EMBL" id="CAK7909794.1"/>
    </source>
</evidence>
<accession>A0AAV1T958</accession>
<evidence type="ECO:0000313" key="5">
    <source>
        <dbReference type="Proteomes" id="UP001162060"/>
    </source>
</evidence>
<organism evidence="4 5">
    <name type="scientific">Peronospora matthiolae</name>
    <dbReference type="NCBI Taxonomy" id="2874970"/>
    <lineage>
        <taxon>Eukaryota</taxon>
        <taxon>Sar</taxon>
        <taxon>Stramenopiles</taxon>
        <taxon>Oomycota</taxon>
        <taxon>Peronosporomycetes</taxon>
        <taxon>Peronosporales</taxon>
        <taxon>Peronosporaceae</taxon>
        <taxon>Peronospora</taxon>
    </lineage>
</organism>
<dbReference type="InterPro" id="IPR051681">
    <property type="entry name" value="Ser/Thr_Kinases-Pseudokinases"/>
</dbReference>
<dbReference type="Pfam" id="PF07714">
    <property type="entry name" value="PK_Tyr_Ser-Thr"/>
    <property type="match status" value="1"/>
</dbReference>
<dbReference type="SUPFAM" id="SSF56112">
    <property type="entry name" value="Protein kinase-like (PK-like)"/>
    <property type="match status" value="1"/>
</dbReference>
<dbReference type="PANTHER" id="PTHR44329:SF214">
    <property type="entry name" value="PROTEIN KINASE DOMAIN-CONTAINING PROTEIN"/>
    <property type="match status" value="1"/>
</dbReference>
<comment type="caution">
    <text evidence="4">The sequence shown here is derived from an EMBL/GenBank/DDBJ whole genome shotgun (WGS) entry which is preliminary data.</text>
</comment>
<dbReference type="InterPro" id="IPR011009">
    <property type="entry name" value="Kinase-like_dom_sf"/>
</dbReference>
<gene>
    <name evidence="4" type="ORF">PM001_LOCUS4006</name>
</gene>
<evidence type="ECO:0000256" key="2">
    <source>
        <dbReference type="SAM" id="SignalP"/>
    </source>
</evidence>
<feature type="chain" id="PRO_5043954113" description="Protein kinase domain-containing protein" evidence="2">
    <location>
        <begin position="24"/>
        <end position="657"/>
    </location>
</feature>
<feature type="signal peptide" evidence="2">
    <location>
        <begin position="1"/>
        <end position="23"/>
    </location>
</feature>
<dbReference type="GO" id="GO:0005524">
    <property type="term" value="F:ATP binding"/>
    <property type="evidence" value="ECO:0007669"/>
    <property type="project" value="InterPro"/>
</dbReference>
<feature type="domain" description="Protein kinase" evidence="3">
    <location>
        <begin position="394"/>
        <end position="654"/>
    </location>
</feature>
<dbReference type="InterPro" id="IPR001245">
    <property type="entry name" value="Ser-Thr/Tyr_kinase_cat_dom"/>
</dbReference>
<dbReference type="EMBL" id="CAKLBY020000035">
    <property type="protein sequence ID" value="CAK7909794.1"/>
    <property type="molecule type" value="Genomic_DNA"/>
</dbReference>
<feature type="transmembrane region" description="Helical" evidence="1">
    <location>
        <begin position="264"/>
        <end position="287"/>
    </location>
</feature>
<dbReference type="PANTHER" id="PTHR44329">
    <property type="entry name" value="SERINE/THREONINE-PROTEIN KINASE TNNI3K-RELATED"/>
    <property type="match status" value="1"/>
</dbReference>